<dbReference type="Gene3D" id="2.60.98.40">
    <property type="match status" value="1"/>
</dbReference>
<feature type="domain" description="S-layer family duplication" evidence="1">
    <location>
        <begin position="46"/>
        <end position="256"/>
    </location>
</feature>
<sequence>MKRFAAVTLATLMLLTVFASAASAQDAVEIRGPVFNGSNIQEIVGTDGITIDATQFAAFFYDINDNVTTETLSIRNVPGNNGNVIGEGGLVYETQIQQVEYEFTGAAGWDNYSVIGFFAEKYIPLKPNSADKLAKLVLDSDDRYTIRTGETLDLGEGYALEAKQVDVEGEKVWLEFTKDGEFVDDEIISVVNENMSTWEVELDDIQDEDDVVVFRVHINQVFQGAVDSIAQIEGLWLIDYANAMTIESDDEFGELNDVS</sequence>
<proteinExistence type="predicted"/>
<feature type="non-terminal residue" evidence="2">
    <location>
        <position position="259"/>
    </location>
</feature>
<evidence type="ECO:0000313" key="2">
    <source>
        <dbReference type="EMBL" id="NLK31857.1"/>
    </source>
</evidence>
<dbReference type="NCBIfam" id="TIGR01567">
    <property type="entry name" value="S_layer_rel_Mac"/>
    <property type="match status" value="1"/>
</dbReference>
<organism evidence="2 3">
    <name type="scientific">Methanosarcina flavescens</name>
    <dbReference type="NCBI Taxonomy" id="1715806"/>
    <lineage>
        <taxon>Archaea</taxon>
        <taxon>Methanobacteriati</taxon>
        <taxon>Methanobacteriota</taxon>
        <taxon>Stenosarchaea group</taxon>
        <taxon>Methanomicrobia</taxon>
        <taxon>Methanosarcinales</taxon>
        <taxon>Methanosarcinaceae</taxon>
        <taxon>Methanosarcina</taxon>
    </lineage>
</organism>
<protein>
    <submittedName>
        <fullName evidence="2">PGF-CTERM sorting domain-containing protein</fullName>
    </submittedName>
</protein>
<evidence type="ECO:0000313" key="3">
    <source>
        <dbReference type="Proteomes" id="UP000585579"/>
    </source>
</evidence>
<reference evidence="2 3" key="1">
    <citation type="journal article" date="2020" name="Biotechnol. Biofuels">
        <title>New insights from the biogas microbiome by comprehensive genome-resolved metagenomics of nearly 1600 species originating from multiple anaerobic digesters.</title>
        <authorList>
            <person name="Campanaro S."/>
            <person name="Treu L."/>
            <person name="Rodriguez-R L.M."/>
            <person name="Kovalovszki A."/>
            <person name="Ziels R.M."/>
            <person name="Maus I."/>
            <person name="Zhu X."/>
            <person name="Kougias P.G."/>
            <person name="Basile A."/>
            <person name="Luo G."/>
            <person name="Schluter A."/>
            <person name="Konstantinidis K.T."/>
            <person name="Angelidaki I."/>
        </authorList>
    </citation>
    <scope>NUCLEOTIDE SEQUENCE [LARGE SCALE GENOMIC DNA]</scope>
    <source>
        <strain evidence="2">AS22ysBPME_46</strain>
    </source>
</reference>
<dbReference type="Proteomes" id="UP000585579">
    <property type="component" value="Unassembled WGS sequence"/>
</dbReference>
<dbReference type="AlphaFoldDB" id="A0A7K4AT13"/>
<dbReference type="EMBL" id="JAAYQL010000019">
    <property type="protein sequence ID" value="NLK31857.1"/>
    <property type="molecule type" value="Genomic_DNA"/>
</dbReference>
<comment type="caution">
    <text evidence="2">The sequence shown here is derived from an EMBL/GenBank/DDBJ whole genome shotgun (WGS) entry which is preliminary data.</text>
</comment>
<name>A0A7K4AT13_9EURY</name>
<dbReference type="InterPro" id="IPR006457">
    <property type="entry name" value="S_layer-rel_Mac"/>
</dbReference>
<evidence type="ECO:0000259" key="1">
    <source>
        <dbReference type="Pfam" id="PF07752"/>
    </source>
</evidence>
<accession>A0A7K4AT13</accession>
<dbReference type="Gene3D" id="2.60.40.4190">
    <property type="match status" value="1"/>
</dbReference>
<dbReference type="Pfam" id="PF07752">
    <property type="entry name" value="S-layer"/>
    <property type="match status" value="1"/>
</dbReference>
<gene>
    <name evidence="2" type="ORF">GX302_03175</name>
</gene>